<dbReference type="GO" id="GO:0005886">
    <property type="term" value="C:plasma membrane"/>
    <property type="evidence" value="ECO:0007669"/>
    <property type="project" value="TreeGrafter"/>
</dbReference>
<dbReference type="PANTHER" id="PTHR43047">
    <property type="entry name" value="TWO-COMPONENT HISTIDINE PROTEIN KINASE"/>
    <property type="match status" value="1"/>
</dbReference>
<evidence type="ECO:0000256" key="4">
    <source>
        <dbReference type="ARBA" id="ARBA00022777"/>
    </source>
</evidence>
<accession>A0A6P1Z9A7</accession>
<reference evidence="6 7" key="1">
    <citation type="submission" date="2018-06" db="EMBL/GenBank/DDBJ databases">
        <title>Complete genome of Desulfovibrio marinus P48SEP.</title>
        <authorList>
            <person name="Crispim J.S."/>
            <person name="Vidigal P.M.P."/>
            <person name="Silva L.C.F."/>
            <person name="Araujo L.C."/>
            <person name="Laguardia C.N."/>
            <person name="Dias R.S."/>
            <person name="Sousa M.P."/>
            <person name="Paula S.O."/>
            <person name="Silva C."/>
        </authorList>
    </citation>
    <scope>NUCLEOTIDE SEQUENCE [LARGE SCALE GENOMIC DNA]</scope>
    <source>
        <strain evidence="6 7">P48SEP</strain>
    </source>
</reference>
<dbReference type="PROSITE" id="PS50109">
    <property type="entry name" value="HIS_KIN"/>
    <property type="match status" value="1"/>
</dbReference>
<evidence type="ECO:0000259" key="5">
    <source>
        <dbReference type="PROSITE" id="PS50109"/>
    </source>
</evidence>
<dbReference type="InterPro" id="IPR036890">
    <property type="entry name" value="HATPase_C_sf"/>
</dbReference>
<dbReference type="GO" id="GO:0009927">
    <property type="term" value="F:histidine phosphotransfer kinase activity"/>
    <property type="evidence" value="ECO:0007669"/>
    <property type="project" value="TreeGrafter"/>
</dbReference>
<organism evidence="6 7">
    <name type="scientific">Oceanidesulfovibrio marinus</name>
    <dbReference type="NCBI Taxonomy" id="370038"/>
    <lineage>
        <taxon>Bacteria</taxon>
        <taxon>Pseudomonadati</taxon>
        <taxon>Thermodesulfobacteriota</taxon>
        <taxon>Desulfovibrionia</taxon>
        <taxon>Desulfovibrionales</taxon>
        <taxon>Desulfovibrionaceae</taxon>
        <taxon>Oceanidesulfovibrio</taxon>
    </lineage>
</organism>
<evidence type="ECO:0000313" key="7">
    <source>
        <dbReference type="Proteomes" id="UP000434052"/>
    </source>
</evidence>
<dbReference type="GO" id="GO:0000155">
    <property type="term" value="F:phosphorelay sensor kinase activity"/>
    <property type="evidence" value="ECO:0007669"/>
    <property type="project" value="TreeGrafter"/>
</dbReference>
<sequence>MTIASAPFDLPDASRSVETIFSSAAKKKGLALQFKIDDSLPMMLSGDKIRLKKILNNLVGNAIKFTEQGEVGVKAHHLPAQKRIFVSIADTGPGIDETQIETLF</sequence>
<comment type="catalytic activity">
    <reaction evidence="1">
        <text>ATP + protein L-histidine = ADP + protein N-phospho-L-histidine.</text>
        <dbReference type="EC" id="2.7.13.3"/>
    </reaction>
</comment>
<dbReference type="EC" id="2.7.13.3" evidence="2"/>
<keyword evidence="3" id="KW-0808">Transferase</keyword>
<name>A0A6P1Z9A7_9BACT</name>
<evidence type="ECO:0000256" key="1">
    <source>
        <dbReference type="ARBA" id="ARBA00000085"/>
    </source>
</evidence>
<comment type="caution">
    <text evidence="6">The sequence shown here is derived from an EMBL/GenBank/DDBJ whole genome shotgun (WGS) entry which is preliminary data.</text>
</comment>
<dbReference type="Gene3D" id="3.30.565.10">
    <property type="entry name" value="Histidine kinase-like ATPase, C-terminal domain"/>
    <property type="match status" value="1"/>
</dbReference>
<feature type="domain" description="Histidine kinase" evidence="5">
    <location>
        <begin position="1"/>
        <end position="104"/>
    </location>
</feature>
<evidence type="ECO:0000313" key="6">
    <source>
        <dbReference type="EMBL" id="TVM28065.1"/>
    </source>
</evidence>
<dbReference type="AlphaFoldDB" id="A0A6P1Z9A7"/>
<gene>
    <name evidence="6" type="ORF">DQK91_22435</name>
</gene>
<dbReference type="InterPro" id="IPR003594">
    <property type="entry name" value="HATPase_dom"/>
</dbReference>
<evidence type="ECO:0000256" key="2">
    <source>
        <dbReference type="ARBA" id="ARBA00012438"/>
    </source>
</evidence>
<feature type="non-terminal residue" evidence="6">
    <location>
        <position position="104"/>
    </location>
</feature>
<evidence type="ECO:0000256" key="3">
    <source>
        <dbReference type="ARBA" id="ARBA00022679"/>
    </source>
</evidence>
<dbReference type="EMBL" id="QMIF01000138">
    <property type="protein sequence ID" value="TVM28065.1"/>
    <property type="molecule type" value="Genomic_DNA"/>
</dbReference>
<protein>
    <recommendedName>
        <fullName evidence="2">histidine kinase</fullName>
        <ecNumber evidence="2">2.7.13.3</ecNumber>
    </recommendedName>
</protein>
<dbReference type="RefSeq" id="WP_235896785.1">
    <property type="nucleotide sequence ID" value="NZ_QMIF01000138.1"/>
</dbReference>
<dbReference type="PANTHER" id="PTHR43047:SF72">
    <property type="entry name" value="OSMOSENSING HISTIDINE PROTEIN KINASE SLN1"/>
    <property type="match status" value="1"/>
</dbReference>
<keyword evidence="4 6" id="KW-0418">Kinase</keyword>
<proteinExistence type="predicted"/>
<dbReference type="Proteomes" id="UP000434052">
    <property type="component" value="Unassembled WGS sequence"/>
</dbReference>
<dbReference type="InterPro" id="IPR005467">
    <property type="entry name" value="His_kinase_dom"/>
</dbReference>
<dbReference type="Pfam" id="PF02518">
    <property type="entry name" value="HATPase_c"/>
    <property type="match status" value="1"/>
</dbReference>
<dbReference type="SUPFAM" id="SSF55874">
    <property type="entry name" value="ATPase domain of HSP90 chaperone/DNA topoisomerase II/histidine kinase"/>
    <property type="match status" value="1"/>
</dbReference>